<evidence type="ECO:0000313" key="6">
    <source>
        <dbReference type="Proteomes" id="UP000183557"/>
    </source>
</evidence>
<dbReference type="Pfam" id="PF09136">
    <property type="entry name" value="Glucodextran_B"/>
    <property type="match status" value="1"/>
</dbReference>
<dbReference type="OrthoDB" id="2440872at2"/>
<dbReference type="Gene3D" id="2.60.40.10">
    <property type="entry name" value="Immunoglobulins"/>
    <property type="match status" value="1"/>
</dbReference>
<keyword evidence="1 3" id="KW-0732">Signal</keyword>
<sequence>MSYQPKSNRKFYATALTTAVVASAVAPAAVSADHVFSDVKDGEYYSNAVQYLADNAILQGPGDGTFNPDGEIIRASAAEVLMKAQGIAPGGSEDFSDVDEDDWFYNAVRATSPAIFEGNNGEFSPQDNLTREQAAAILVRAYGLTGDTDHDFPDVKEGSWAEDEIAIAAENGIIEGNEKGEFMPKDNVTRKDFAVMVYRALGVVDNTEVIDATTINVTLSNGKETVINLDEPLVDGDNEVTFTIDGKEFTVTVNYEADTEAPELTVEGLEDESTVQESTVTFTVEATDNEDEEVTPVVTLGEEEVEANEDGSYTVELEEGENTVTVTAVDEAGNEATEEYTVTYDATVANATLAVEAYEELTVETYADYIEATEALQAAEEALELVEDEEVTAELQARLDAQTEAVDTVLSEVVDSVNNASNQVELNDALTAFFNNVNSDLIEAYQGALDGTEETVEEIQVDIDTQNAVADVLAADTQVELLDALQSGEENGVFSDVREDYIETYATNIIDVSEVDTAEEIQAIIDGATQAVVDNAIAQLEEAEANPSDDAELQEAVDAVAAVPSDLVDDEGNSILDTLQERLDNVSVVNDVLAADQVSQVRLLESLNENGFENVNTDYIAEYDAAIDGSQTVEEIQTVIDRTNSVEAAIDGIDALPSVEDLTLEDADDVAAVRELVTTATDRDDVVEGDITNLDELAALEAQLGELEDQVAIDAATEAIDALPAVEDLTLEDADAVEAARELVTTATDRDGVVEGDITNLGELAALEAELVDLEAEAELDAIVTAETAAELEPLLVELESDAFNNLTTVQRLEVSELFLETLANNEYDSLTAVTEALEAEVGVEAGEDTEATGYYELLFNVNNAGSITEMDGALTTLDLEEYEALSAAEQLEVAENVLNNAPEGGYTSISEIVANF</sequence>
<dbReference type="InterPro" id="IPR013783">
    <property type="entry name" value="Ig-like_fold"/>
</dbReference>
<evidence type="ECO:0000313" key="5">
    <source>
        <dbReference type="EMBL" id="SFK17965.1"/>
    </source>
</evidence>
<evidence type="ECO:0000259" key="4">
    <source>
        <dbReference type="PROSITE" id="PS51272"/>
    </source>
</evidence>
<dbReference type="PANTHER" id="PTHR43308:SF1">
    <property type="entry name" value="OUTER MEMBRANE PROTEIN ALPHA"/>
    <property type="match status" value="1"/>
</dbReference>
<keyword evidence="2" id="KW-0175">Coiled coil</keyword>
<organism evidence="5 6">
    <name type="scientific">Halobacillus dabanensis</name>
    <dbReference type="NCBI Taxonomy" id="240302"/>
    <lineage>
        <taxon>Bacteria</taxon>
        <taxon>Bacillati</taxon>
        <taxon>Bacillota</taxon>
        <taxon>Bacilli</taxon>
        <taxon>Bacillales</taxon>
        <taxon>Bacillaceae</taxon>
        <taxon>Halobacillus</taxon>
    </lineage>
</organism>
<feature type="chain" id="PRO_5038915811" evidence="3">
    <location>
        <begin position="29"/>
        <end position="917"/>
    </location>
</feature>
<dbReference type="AlphaFoldDB" id="A0A1I3XEL5"/>
<dbReference type="InterPro" id="IPR051465">
    <property type="entry name" value="Cell_Envelope_Struct_Comp"/>
</dbReference>
<gene>
    <name evidence="5" type="ORF">SAMN04487936_108152</name>
</gene>
<keyword evidence="6" id="KW-1185">Reference proteome</keyword>
<evidence type="ECO:0000256" key="1">
    <source>
        <dbReference type="ARBA" id="ARBA00022729"/>
    </source>
</evidence>
<accession>A0A1I3XEL5</accession>
<dbReference type="EMBL" id="FOSB01000008">
    <property type="protein sequence ID" value="SFK17965.1"/>
    <property type="molecule type" value="Genomic_DNA"/>
</dbReference>
<feature type="domain" description="SLH" evidence="4">
    <location>
        <begin position="32"/>
        <end position="95"/>
    </location>
</feature>
<feature type="coiled-coil region" evidence="2">
    <location>
        <begin position="369"/>
        <end position="396"/>
    </location>
</feature>
<feature type="signal peptide" evidence="3">
    <location>
        <begin position="1"/>
        <end position="28"/>
    </location>
</feature>
<dbReference type="RefSeq" id="WP_075037293.1">
    <property type="nucleotide sequence ID" value="NZ_FOSB01000008.1"/>
</dbReference>
<protein>
    <submittedName>
        <fullName evidence="5">S-layer homology domain-containing protein</fullName>
    </submittedName>
</protein>
<dbReference type="Pfam" id="PF00395">
    <property type="entry name" value="SLH"/>
    <property type="match status" value="3"/>
</dbReference>
<proteinExistence type="predicted"/>
<dbReference type="Proteomes" id="UP000183557">
    <property type="component" value="Unassembled WGS sequence"/>
</dbReference>
<evidence type="ECO:0000256" key="2">
    <source>
        <dbReference type="SAM" id="Coils"/>
    </source>
</evidence>
<dbReference type="PANTHER" id="PTHR43308">
    <property type="entry name" value="OUTER MEMBRANE PROTEIN ALPHA-RELATED"/>
    <property type="match status" value="1"/>
</dbReference>
<name>A0A1I3XEL5_HALDA</name>
<reference evidence="6" key="1">
    <citation type="submission" date="2016-10" db="EMBL/GenBank/DDBJ databases">
        <authorList>
            <person name="Varghese N."/>
            <person name="Submissions S."/>
        </authorList>
    </citation>
    <scope>NUCLEOTIDE SEQUENCE [LARGE SCALE GENOMIC DNA]</scope>
    <source>
        <strain evidence="6">CGMCC 1.3704</strain>
    </source>
</reference>
<dbReference type="InterPro" id="IPR001119">
    <property type="entry name" value="SLH_dom"/>
</dbReference>
<evidence type="ECO:0000256" key="3">
    <source>
        <dbReference type="SAM" id="SignalP"/>
    </source>
</evidence>
<feature type="domain" description="SLH" evidence="4">
    <location>
        <begin position="148"/>
        <end position="211"/>
    </location>
</feature>
<dbReference type="PROSITE" id="PS51272">
    <property type="entry name" value="SLH"/>
    <property type="match status" value="2"/>
</dbReference>